<dbReference type="GeneID" id="53315643"/>
<evidence type="ECO:0000313" key="10">
    <source>
        <dbReference type="EMBL" id="AMW33901.1"/>
    </source>
</evidence>
<feature type="binding site" evidence="7 8">
    <location>
        <position position="64"/>
    </location>
    <ligand>
        <name>S-adenosyl-L-methionine</name>
        <dbReference type="ChEBI" id="CHEBI:59789"/>
    </ligand>
</feature>
<dbReference type="STRING" id="1549855.AY555_00510"/>
<dbReference type="InterPro" id="IPR029063">
    <property type="entry name" value="SAM-dependent_MTases_sf"/>
</dbReference>
<dbReference type="Gene3D" id="1.10.8.100">
    <property type="entry name" value="Ribosomal RNA adenine dimethylase-like, domain 2"/>
    <property type="match status" value="1"/>
</dbReference>
<proteinExistence type="inferred from homology"/>
<dbReference type="InterPro" id="IPR023165">
    <property type="entry name" value="rRNA_Ade_diMease-like_C"/>
</dbReference>
<dbReference type="GO" id="GO:0003723">
    <property type="term" value="F:RNA binding"/>
    <property type="evidence" value="ECO:0007669"/>
    <property type="project" value="UniProtKB-UniRule"/>
</dbReference>
<dbReference type="FunFam" id="1.10.8.100:FF:000001">
    <property type="entry name" value="Ribosomal RNA small subunit methyltransferase A"/>
    <property type="match status" value="1"/>
</dbReference>
<dbReference type="InterPro" id="IPR001737">
    <property type="entry name" value="KsgA/Erm"/>
</dbReference>
<organism evidence="10 11">
    <name type="scientific">Haematospirillum jordaniae</name>
    <dbReference type="NCBI Taxonomy" id="1549855"/>
    <lineage>
        <taxon>Bacteria</taxon>
        <taxon>Pseudomonadati</taxon>
        <taxon>Pseudomonadota</taxon>
        <taxon>Alphaproteobacteria</taxon>
        <taxon>Rhodospirillales</taxon>
        <taxon>Novispirillaceae</taxon>
        <taxon>Haematospirillum</taxon>
    </lineage>
</organism>
<feature type="binding site" evidence="7 8">
    <location>
        <position position="39"/>
    </location>
    <ligand>
        <name>S-adenosyl-L-methionine</name>
        <dbReference type="ChEBI" id="CHEBI:59789"/>
    </ligand>
</feature>
<evidence type="ECO:0000256" key="7">
    <source>
        <dbReference type="HAMAP-Rule" id="MF_00607"/>
    </source>
</evidence>
<evidence type="ECO:0000256" key="4">
    <source>
        <dbReference type="ARBA" id="ARBA00022679"/>
    </source>
</evidence>
<evidence type="ECO:0000256" key="8">
    <source>
        <dbReference type="PROSITE-ProRule" id="PRU01026"/>
    </source>
</evidence>
<comment type="subcellular location">
    <subcellularLocation>
        <location evidence="7">Cytoplasm</location>
    </subcellularLocation>
</comment>
<keyword evidence="4 7" id="KW-0808">Transferase</keyword>
<dbReference type="RefSeq" id="WP_066132003.1">
    <property type="nucleotide sequence ID" value="NZ_CP014525.1"/>
</dbReference>
<dbReference type="NCBIfam" id="TIGR00755">
    <property type="entry name" value="ksgA"/>
    <property type="match status" value="1"/>
</dbReference>
<dbReference type="PANTHER" id="PTHR11727:SF7">
    <property type="entry name" value="DIMETHYLADENOSINE TRANSFERASE-RELATED"/>
    <property type="match status" value="1"/>
</dbReference>
<dbReference type="CDD" id="cd02440">
    <property type="entry name" value="AdoMet_MTases"/>
    <property type="match status" value="1"/>
</dbReference>
<keyword evidence="1 7" id="KW-0963">Cytoplasm</keyword>
<keyword evidence="5 7" id="KW-0949">S-adenosyl-L-methionine</keyword>
<feature type="binding site" evidence="7 8">
    <location>
        <position position="37"/>
    </location>
    <ligand>
        <name>S-adenosyl-L-methionine</name>
        <dbReference type="ChEBI" id="CHEBI:59789"/>
    </ligand>
</feature>
<comment type="catalytic activity">
    <reaction evidence="7">
        <text>adenosine(1518)/adenosine(1519) in 16S rRNA + 4 S-adenosyl-L-methionine = N(6)-dimethyladenosine(1518)/N(6)-dimethyladenosine(1519) in 16S rRNA + 4 S-adenosyl-L-homocysteine + 4 H(+)</text>
        <dbReference type="Rhea" id="RHEA:19609"/>
        <dbReference type="Rhea" id="RHEA-COMP:10232"/>
        <dbReference type="Rhea" id="RHEA-COMP:10233"/>
        <dbReference type="ChEBI" id="CHEBI:15378"/>
        <dbReference type="ChEBI" id="CHEBI:57856"/>
        <dbReference type="ChEBI" id="CHEBI:59789"/>
        <dbReference type="ChEBI" id="CHEBI:74411"/>
        <dbReference type="ChEBI" id="CHEBI:74493"/>
        <dbReference type="EC" id="2.1.1.182"/>
    </reaction>
</comment>
<sequence length="295" mass="32171">MTSSHPDFPEHPLFPLPPLRETIAAHGLMARKSLGQNFLFDLNLTGRIARSGGTLTTGTTIEIGPGPGGLTRALLDNGACHVIAIERDPRMVPIQQEIASAYPERLELIQADALAIPAHTLGASPRRIVANLPYNVATPLILEWLKHIQAFECLVVMLQKEVVNRLAARPRTSDYGRLTIITQWLCTVEPLFDVNPRAFIPPPKVTSTVVRLVPRPAPLAPCRFDMLEAVTAAAFNQRRKMLRSSLKGLASYMPSGMTTEDLCAAANIVPTARAEELDIPQFCALANSLDPSHTP</sequence>
<feature type="binding site" evidence="7 8">
    <location>
        <position position="112"/>
    </location>
    <ligand>
        <name>S-adenosyl-L-methionine</name>
        <dbReference type="ChEBI" id="CHEBI:59789"/>
    </ligand>
</feature>
<dbReference type="OrthoDB" id="9814755at2"/>
<comment type="function">
    <text evidence="7">Specifically dimethylates two adjacent adenosines (A1518 and A1519) in the loop of a conserved hairpin near the 3'-end of 16S rRNA in the 30S particle. May play a critical role in biogenesis of 30S subunits.</text>
</comment>
<dbReference type="Gene3D" id="3.40.50.150">
    <property type="entry name" value="Vaccinia Virus protein VP39"/>
    <property type="match status" value="1"/>
</dbReference>
<dbReference type="HAMAP" id="MF_00607">
    <property type="entry name" value="16SrRNA_methyltr_A"/>
    <property type="match status" value="1"/>
</dbReference>
<evidence type="ECO:0000256" key="6">
    <source>
        <dbReference type="ARBA" id="ARBA00022884"/>
    </source>
</evidence>
<keyword evidence="6 7" id="KW-0694">RNA-binding</keyword>
<comment type="similarity">
    <text evidence="7">Belongs to the class I-like SAM-binding methyltransferase superfamily. rRNA adenine N(6)-methyltransferase family. RsmA subfamily.</text>
</comment>
<dbReference type="SUPFAM" id="SSF53335">
    <property type="entry name" value="S-adenosyl-L-methionine-dependent methyltransferases"/>
    <property type="match status" value="1"/>
</dbReference>
<keyword evidence="11" id="KW-1185">Reference proteome</keyword>
<gene>
    <name evidence="7" type="primary">rsmA</name>
    <name evidence="7" type="synonym">ksgA</name>
    <name evidence="10" type="ORF">AY555_00510</name>
</gene>
<dbReference type="PANTHER" id="PTHR11727">
    <property type="entry name" value="DIMETHYLADENOSINE TRANSFERASE"/>
    <property type="match status" value="1"/>
</dbReference>
<evidence type="ECO:0000256" key="1">
    <source>
        <dbReference type="ARBA" id="ARBA00022490"/>
    </source>
</evidence>
<dbReference type="SMART" id="SM00650">
    <property type="entry name" value="rADc"/>
    <property type="match status" value="1"/>
</dbReference>
<keyword evidence="2 7" id="KW-0698">rRNA processing</keyword>
<keyword evidence="3 7" id="KW-0489">Methyltransferase</keyword>
<evidence type="ECO:0000256" key="3">
    <source>
        <dbReference type="ARBA" id="ARBA00022603"/>
    </source>
</evidence>
<reference evidence="10 11" key="1">
    <citation type="submission" date="2016-02" db="EMBL/GenBank/DDBJ databases">
        <title>Complete Genome of H5569, the type strain of the newly described species Haematospirillium jordaniae.</title>
        <authorList>
            <person name="Nicholson A.C."/>
            <person name="Humrighouse B.W."/>
            <person name="Loparov V."/>
            <person name="McQuiston J.R."/>
        </authorList>
    </citation>
    <scope>NUCLEOTIDE SEQUENCE [LARGE SCALE GENOMIC DNA]</scope>
    <source>
        <strain evidence="10 11">H5569</strain>
    </source>
</reference>
<dbReference type="GO" id="GO:0005829">
    <property type="term" value="C:cytosol"/>
    <property type="evidence" value="ECO:0007669"/>
    <property type="project" value="TreeGrafter"/>
</dbReference>
<protein>
    <recommendedName>
        <fullName evidence="7">Ribosomal RNA small subunit methyltransferase A</fullName>
        <ecNumber evidence="7">2.1.1.182</ecNumber>
    </recommendedName>
    <alternativeName>
        <fullName evidence="7">16S rRNA (adenine(1518)-N(6)/adenine(1519)-N(6))-dimethyltransferase</fullName>
    </alternativeName>
    <alternativeName>
        <fullName evidence="7">16S rRNA dimethyladenosine transferase</fullName>
    </alternativeName>
    <alternativeName>
        <fullName evidence="7">16S rRNA dimethylase</fullName>
    </alternativeName>
    <alternativeName>
        <fullName evidence="7">S-adenosylmethionine-6-N', N'-adenosyl(rRNA) dimethyltransferase</fullName>
    </alternativeName>
</protein>
<dbReference type="InterPro" id="IPR020598">
    <property type="entry name" value="rRNA_Ade_methylase_Trfase_N"/>
</dbReference>
<dbReference type="EC" id="2.1.1.182" evidence="7"/>
<feature type="binding site" evidence="7 8">
    <location>
        <position position="131"/>
    </location>
    <ligand>
        <name>S-adenosyl-L-methionine</name>
        <dbReference type="ChEBI" id="CHEBI:59789"/>
    </ligand>
</feature>
<dbReference type="KEGG" id="hjo:AY555_00510"/>
<dbReference type="PROSITE" id="PS51689">
    <property type="entry name" value="SAM_RNA_A_N6_MT"/>
    <property type="match status" value="1"/>
</dbReference>
<dbReference type="Proteomes" id="UP000076066">
    <property type="component" value="Chromosome"/>
</dbReference>
<dbReference type="Pfam" id="PF00398">
    <property type="entry name" value="RrnaAD"/>
    <property type="match status" value="1"/>
</dbReference>
<feature type="binding site" evidence="7 8">
    <location>
        <position position="86"/>
    </location>
    <ligand>
        <name>S-adenosyl-L-methionine</name>
        <dbReference type="ChEBI" id="CHEBI:59789"/>
    </ligand>
</feature>
<dbReference type="EMBL" id="CP014525">
    <property type="protein sequence ID" value="AMW33901.1"/>
    <property type="molecule type" value="Genomic_DNA"/>
</dbReference>
<name>A0A143DB00_9PROT</name>
<evidence type="ECO:0000313" key="11">
    <source>
        <dbReference type="Proteomes" id="UP000076066"/>
    </source>
</evidence>
<evidence type="ECO:0000259" key="9">
    <source>
        <dbReference type="SMART" id="SM00650"/>
    </source>
</evidence>
<feature type="domain" description="Ribosomal RNA adenine methylase transferase N-terminal" evidence="9">
    <location>
        <begin position="44"/>
        <end position="216"/>
    </location>
</feature>
<evidence type="ECO:0000256" key="5">
    <source>
        <dbReference type="ARBA" id="ARBA00022691"/>
    </source>
</evidence>
<accession>A0A143DB00</accession>
<dbReference type="GO" id="GO:0052908">
    <property type="term" value="F:16S rRNA (adenine(1518)-N(6)/adenine(1519)-N(6))-dimethyltransferase activity"/>
    <property type="evidence" value="ECO:0007669"/>
    <property type="project" value="UniProtKB-EC"/>
</dbReference>
<evidence type="ECO:0000256" key="2">
    <source>
        <dbReference type="ARBA" id="ARBA00022552"/>
    </source>
</evidence>
<dbReference type="InterPro" id="IPR011530">
    <property type="entry name" value="rRNA_adenine_dimethylase"/>
</dbReference>
<dbReference type="AlphaFoldDB" id="A0A143DB00"/>